<name>A0A7G9LCA7_9FLAO</name>
<dbReference type="KEGG" id="ppec:H9W90_03810"/>
<dbReference type="RefSeq" id="WP_187483138.1">
    <property type="nucleotide sequence ID" value="NZ_CP060695.1"/>
</dbReference>
<evidence type="ECO:0000313" key="1">
    <source>
        <dbReference type="EMBL" id="QNM86256.1"/>
    </source>
</evidence>
<dbReference type="EMBL" id="CP060695">
    <property type="protein sequence ID" value="QNM86256.1"/>
    <property type="molecule type" value="Genomic_DNA"/>
</dbReference>
<proteinExistence type="predicted"/>
<keyword evidence="2" id="KW-1185">Reference proteome</keyword>
<dbReference type="Proteomes" id="UP000515808">
    <property type="component" value="Chromosome"/>
</dbReference>
<dbReference type="AlphaFoldDB" id="A0A7G9LCA7"/>
<protein>
    <submittedName>
        <fullName evidence="1">Uncharacterized protein</fullName>
    </submittedName>
</protein>
<accession>A0A7G9LCA7</accession>
<sequence>MIEFILKVFRKIYINIFGKKYRGFFNTEKPEFNGQASSDLIYNVLKLDKPCMISRFGNTEFTCVYQYKVKNEPLLLRYKKFIIGDIDTLDYTLKIKQEIQNNAGFFPASKKNLNKFSELIIAKIKNIDILGSWLEVENKFNLELKNTRKVGLEDLNPYNHKIPWSRILKGKKVLVIHPFTKSIESQYKKREKLFKNKEVLPEFNLITYKPVVSIIDNHKNLPFKDWFEALSFMKKDIEKIDFDIAILGCGAYGLPLASYIKEIGKKAVHIGGSTQMLFGILGKRWETEYDLSHIINENWVRPLEEEIPKNFKKIENGCYW</sequence>
<gene>
    <name evidence="1" type="ORF">H9W90_03810</name>
</gene>
<reference evidence="1 2" key="1">
    <citation type="submission" date="2020-08" db="EMBL/GenBank/DDBJ databases">
        <title>Polaribacter sp. L12M9 isolated from gut of the Korean scallop.</title>
        <authorList>
            <person name="Jeong Y.S."/>
        </authorList>
    </citation>
    <scope>NUCLEOTIDE SEQUENCE [LARGE SCALE GENOMIC DNA]</scope>
    <source>
        <strain evidence="1 2">L12M9</strain>
    </source>
</reference>
<evidence type="ECO:0000313" key="2">
    <source>
        <dbReference type="Proteomes" id="UP000515808"/>
    </source>
</evidence>
<organism evidence="1 2">
    <name type="scientific">Polaribacter pectinis</name>
    <dbReference type="NCBI Taxonomy" id="2738844"/>
    <lineage>
        <taxon>Bacteria</taxon>
        <taxon>Pseudomonadati</taxon>
        <taxon>Bacteroidota</taxon>
        <taxon>Flavobacteriia</taxon>
        <taxon>Flavobacteriales</taxon>
        <taxon>Flavobacteriaceae</taxon>
    </lineage>
</organism>